<sequence>MIEIRVALPGEVGALEALQMRASLANPGDRDAILAHPDAVSIPLEQFTNGWVFAAVDDDQVIGFAAVFPRADGDWELDGLFVEPTVWRSGVGRQLVEYAATFTAIAGSSALHVIGNPHAEAFYHACGFTTVGAGDTRFGPSILMRLVV</sequence>
<dbReference type="Pfam" id="PF13508">
    <property type="entry name" value="Acetyltransf_7"/>
    <property type="match status" value="1"/>
</dbReference>
<comment type="caution">
    <text evidence="2">The sequence shown here is derived from an EMBL/GenBank/DDBJ whole genome shotgun (WGS) entry which is preliminary data.</text>
</comment>
<feature type="domain" description="N-acetyltransferase" evidence="1">
    <location>
        <begin position="2"/>
        <end position="148"/>
    </location>
</feature>
<dbReference type="RefSeq" id="WP_243012499.1">
    <property type="nucleotide sequence ID" value="NZ_JALGAR010000003.1"/>
</dbReference>
<evidence type="ECO:0000313" key="2">
    <source>
        <dbReference type="EMBL" id="MCI4658870.1"/>
    </source>
</evidence>
<dbReference type="SUPFAM" id="SSF55729">
    <property type="entry name" value="Acyl-CoA N-acyltransferases (Nat)"/>
    <property type="match status" value="1"/>
</dbReference>
<protein>
    <submittedName>
        <fullName evidence="2">GNAT family N-acetyltransferase</fullName>
    </submittedName>
</protein>
<keyword evidence="3" id="KW-1185">Reference proteome</keyword>
<evidence type="ECO:0000259" key="1">
    <source>
        <dbReference type="PROSITE" id="PS51186"/>
    </source>
</evidence>
<evidence type="ECO:0000313" key="3">
    <source>
        <dbReference type="Proteomes" id="UP001165341"/>
    </source>
</evidence>
<name>A0AA41QVV3_9MICO</name>
<dbReference type="GO" id="GO:0016747">
    <property type="term" value="F:acyltransferase activity, transferring groups other than amino-acyl groups"/>
    <property type="evidence" value="ECO:0007669"/>
    <property type="project" value="InterPro"/>
</dbReference>
<accession>A0AA41QVV3</accession>
<dbReference type="InterPro" id="IPR000182">
    <property type="entry name" value="GNAT_dom"/>
</dbReference>
<dbReference type="AlphaFoldDB" id="A0AA41QVV3"/>
<dbReference type="InterPro" id="IPR016181">
    <property type="entry name" value="Acyl_CoA_acyltransferase"/>
</dbReference>
<dbReference type="PROSITE" id="PS51186">
    <property type="entry name" value="GNAT"/>
    <property type="match status" value="1"/>
</dbReference>
<reference evidence="2" key="1">
    <citation type="submission" date="2022-03" db="EMBL/GenBank/DDBJ databases">
        <title>Cryobacterium sp. nov. strain ZS14-85, isolated from Antarctic soil.</title>
        <authorList>
            <person name="Li J."/>
            <person name="Niu G."/>
        </authorList>
    </citation>
    <scope>NUCLEOTIDE SEQUENCE</scope>
    <source>
        <strain evidence="2">ZS14-85</strain>
    </source>
</reference>
<proteinExistence type="predicted"/>
<dbReference type="CDD" id="cd04301">
    <property type="entry name" value="NAT_SF"/>
    <property type="match status" value="1"/>
</dbReference>
<gene>
    <name evidence="2" type="ORF">MQH31_13745</name>
</gene>
<dbReference type="Gene3D" id="3.40.630.30">
    <property type="match status" value="1"/>
</dbReference>
<dbReference type="EMBL" id="JALGAR010000003">
    <property type="protein sequence ID" value="MCI4658870.1"/>
    <property type="molecule type" value="Genomic_DNA"/>
</dbReference>
<dbReference type="Proteomes" id="UP001165341">
    <property type="component" value="Unassembled WGS sequence"/>
</dbReference>
<organism evidence="2 3">
    <name type="scientific">Cryobacterium zhongshanensis</name>
    <dbReference type="NCBI Taxonomy" id="2928153"/>
    <lineage>
        <taxon>Bacteria</taxon>
        <taxon>Bacillati</taxon>
        <taxon>Actinomycetota</taxon>
        <taxon>Actinomycetes</taxon>
        <taxon>Micrococcales</taxon>
        <taxon>Microbacteriaceae</taxon>
        <taxon>Cryobacterium</taxon>
    </lineage>
</organism>